<name>A0ABX1P381_9CYAN</name>
<evidence type="ECO:0000313" key="2">
    <source>
        <dbReference type="Proteomes" id="UP000718564"/>
    </source>
</evidence>
<dbReference type="Proteomes" id="UP000718564">
    <property type="component" value="Unassembled WGS sequence"/>
</dbReference>
<dbReference type="EMBL" id="QMEB01000021">
    <property type="protein sequence ID" value="NMG18784.1"/>
    <property type="molecule type" value="Genomic_DNA"/>
</dbReference>
<keyword evidence="2" id="KW-1185">Reference proteome</keyword>
<evidence type="ECO:0008006" key="3">
    <source>
        <dbReference type="Google" id="ProtNLM"/>
    </source>
</evidence>
<evidence type="ECO:0000313" key="1">
    <source>
        <dbReference type="EMBL" id="NMG18784.1"/>
    </source>
</evidence>
<sequence>MSDISWLRLSLHYGYIDAQGEVYKRVLEELGKAIEKSTSLANELETNQKLLPQEKDSIIDDGCLLIEYLLGTAFVLCQAYIVDVVSTVEKIHVRAKQSLGRDLKTIPVFNEKSKISRKDILRFGQTLPFSYEGDNFSPIQLINAFANYFKHRDEWDVNWEKLEGTQKDTAKVIQSVGAKFGCSGNLRQGSSALGNPEFTNTLIFFEKLQQWHIDLASAYDKELSSYDTVF</sequence>
<reference evidence="1 2" key="1">
    <citation type="submission" date="2018-06" db="EMBL/GenBank/DDBJ databases">
        <title>Comparative genomics of Brasilonema spp. strains.</title>
        <authorList>
            <person name="Alvarenga D.O."/>
            <person name="Fiore M.F."/>
            <person name="Varani A.M."/>
        </authorList>
    </citation>
    <scope>NUCLEOTIDE SEQUENCE [LARGE SCALE GENOMIC DNA]</scope>
    <source>
        <strain evidence="1 2">SPC951</strain>
    </source>
</reference>
<protein>
    <recommendedName>
        <fullName evidence="3">RiboL-PSP-HEPN domain-containing protein</fullName>
    </recommendedName>
</protein>
<gene>
    <name evidence="1" type="ORF">DP116_04705</name>
</gene>
<dbReference type="RefSeq" id="WP_169154067.1">
    <property type="nucleotide sequence ID" value="NZ_CAWPJE010000360.1"/>
</dbReference>
<proteinExistence type="predicted"/>
<organism evidence="1 2">
    <name type="scientific">Brasilonema bromeliae SPC951</name>
    <dbReference type="NCBI Taxonomy" id="385972"/>
    <lineage>
        <taxon>Bacteria</taxon>
        <taxon>Bacillati</taxon>
        <taxon>Cyanobacteriota</taxon>
        <taxon>Cyanophyceae</taxon>
        <taxon>Nostocales</taxon>
        <taxon>Scytonemataceae</taxon>
        <taxon>Brasilonema</taxon>
        <taxon>Bromeliae group (in: Brasilonema)</taxon>
    </lineage>
</organism>
<accession>A0ABX1P381</accession>
<comment type="caution">
    <text evidence="1">The sequence shown here is derived from an EMBL/GenBank/DDBJ whole genome shotgun (WGS) entry which is preliminary data.</text>
</comment>